<dbReference type="EMBL" id="AZHW01000518">
    <property type="protein sequence ID" value="ETW98791.1"/>
    <property type="molecule type" value="Genomic_DNA"/>
</dbReference>
<organism evidence="3 4">
    <name type="scientific">Entotheonella factor</name>
    <dbReference type="NCBI Taxonomy" id="1429438"/>
    <lineage>
        <taxon>Bacteria</taxon>
        <taxon>Pseudomonadati</taxon>
        <taxon>Nitrospinota/Tectimicrobiota group</taxon>
        <taxon>Candidatus Tectimicrobiota</taxon>
        <taxon>Candidatus Entotheonellia</taxon>
        <taxon>Candidatus Entotheonellales</taxon>
        <taxon>Candidatus Entotheonellaceae</taxon>
        <taxon>Candidatus Entotheonella</taxon>
    </lineage>
</organism>
<evidence type="ECO:0000259" key="2">
    <source>
        <dbReference type="Pfam" id="PF01425"/>
    </source>
</evidence>
<dbReference type="Proteomes" id="UP000019141">
    <property type="component" value="Unassembled WGS sequence"/>
</dbReference>
<dbReference type="Gene3D" id="3.90.1300.10">
    <property type="entry name" value="Amidase signature (AS) domain"/>
    <property type="match status" value="1"/>
</dbReference>
<evidence type="ECO:0000256" key="1">
    <source>
        <dbReference type="ARBA" id="ARBA00009199"/>
    </source>
</evidence>
<comment type="similarity">
    <text evidence="1">Belongs to the amidase family.</text>
</comment>
<keyword evidence="4" id="KW-1185">Reference proteome</keyword>
<name>W4LN57_ENTF1</name>
<gene>
    <name evidence="3" type="ORF">ETSY1_17340</name>
</gene>
<dbReference type="InterPro" id="IPR000120">
    <property type="entry name" value="Amidase"/>
</dbReference>
<proteinExistence type="inferred from homology"/>
<dbReference type="PROSITE" id="PS00571">
    <property type="entry name" value="AMIDASES"/>
    <property type="match status" value="1"/>
</dbReference>
<dbReference type="AlphaFoldDB" id="W4LN57"/>
<dbReference type="InterPro" id="IPR023631">
    <property type="entry name" value="Amidase_dom"/>
</dbReference>
<sequence length="474" mass="51008">MDTYETYDGLGLAALVRQGEVTPEMLLEAAIARIETRDATLNAVVIPMFDEARAAIRNGLPDGPFRGVPFLLKDLIVAAMPGVPMTQGSALFQEMVPDYEATLVARYRQSGLVFVGKTATPEFGLATTTESRLFGPTRNPWDPHCSAGGSSGGAATAVAAGYTPMANGSDGGGSIRLPASWCGVFGLKPTRVRNPVGPRHGLGWAGLEGTHAITRSVRDSAALLDITQGADLGAPFVAPPPVRPYLEEVSTPPGNLRLAVRSTPFTYGGVALHPDCQAALDDAVQLCTELGHTVEPLHYQLDWEPVRDANRLVAATEVRLAMEQRARELGRELRETDVEPETWRLAEISHMVRATDYLQALNLIYDTGRGFAAAIQDYDAVITPTVPMPPVALDRMSSSSPEGITERRVAISFTQIANIAGNPAMSVPLYWNDAGLPVGIQFIGRYGDEATLFRLAGQLEAARPWFDRRPVLAH</sequence>
<dbReference type="GO" id="GO:0003824">
    <property type="term" value="F:catalytic activity"/>
    <property type="evidence" value="ECO:0007669"/>
    <property type="project" value="InterPro"/>
</dbReference>
<comment type="caution">
    <text evidence="3">The sequence shown here is derived from an EMBL/GenBank/DDBJ whole genome shotgun (WGS) entry which is preliminary data.</text>
</comment>
<reference evidence="3 4" key="1">
    <citation type="journal article" date="2014" name="Nature">
        <title>An environmental bacterial taxon with a large and distinct metabolic repertoire.</title>
        <authorList>
            <person name="Wilson M.C."/>
            <person name="Mori T."/>
            <person name="Ruckert C."/>
            <person name="Uria A.R."/>
            <person name="Helf M.J."/>
            <person name="Takada K."/>
            <person name="Gernert C."/>
            <person name="Steffens U.A."/>
            <person name="Heycke N."/>
            <person name="Schmitt S."/>
            <person name="Rinke C."/>
            <person name="Helfrich E.J."/>
            <person name="Brachmann A.O."/>
            <person name="Gurgui C."/>
            <person name="Wakimoto T."/>
            <person name="Kracht M."/>
            <person name="Crusemann M."/>
            <person name="Hentschel U."/>
            <person name="Abe I."/>
            <person name="Matsunaga S."/>
            <person name="Kalinowski J."/>
            <person name="Takeyama H."/>
            <person name="Piel J."/>
        </authorList>
    </citation>
    <scope>NUCLEOTIDE SEQUENCE [LARGE SCALE GENOMIC DNA]</scope>
    <source>
        <strain evidence="4">TSY1</strain>
    </source>
</reference>
<dbReference type="Pfam" id="PF01425">
    <property type="entry name" value="Amidase"/>
    <property type="match status" value="1"/>
</dbReference>
<dbReference type="HOGENOM" id="CLU_009600_0_4_7"/>
<dbReference type="PANTHER" id="PTHR11895:SF7">
    <property type="entry name" value="GLUTAMYL-TRNA(GLN) AMIDOTRANSFERASE SUBUNIT A, MITOCHONDRIAL"/>
    <property type="match status" value="1"/>
</dbReference>
<evidence type="ECO:0000313" key="3">
    <source>
        <dbReference type="EMBL" id="ETW98791.1"/>
    </source>
</evidence>
<dbReference type="SUPFAM" id="SSF75304">
    <property type="entry name" value="Amidase signature (AS) enzymes"/>
    <property type="match status" value="1"/>
</dbReference>
<accession>W4LN57</accession>
<protein>
    <recommendedName>
        <fullName evidence="2">Amidase domain-containing protein</fullName>
    </recommendedName>
</protein>
<feature type="domain" description="Amidase" evidence="2">
    <location>
        <begin position="26"/>
        <end position="452"/>
    </location>
</feature>
<evidence type="ECO:0000313" key="4">
    <source>
        <dbReference type="Proteomes" id="UP000019141"/>
    </source>
</evidence>
<dbReference type="PANTHER" id="PTHR11895">
    <property type="entry name" value="TRANSAMIDASE"/>
    <property type="match status" value="1"/>
</dbReference>
<dbReference type="InterPro" id="IPR020556">
    <property type="entry name" value="Amidase_CS"/>
</dbReference>
<dbReference type="InterPro" id="IPR036928">
    <property type="entry name" value="AS_sf"/>
</dbReference>